<dbReference type="SUPFAM" id="SSF90123">
    <property type="entry name" value="ABC transporter transmembrane region"/>
    <property type="match status" value="1"/>
</dbReference>
<proteinExistence type="predicted"/>
<dbReference type="GeneID" id="28251950"/>
<dbReference type="SUPFAM" id="SSF52540">
    <property type="entry name" value="P-loop containing nucleoside triphosphate hydrolases"/>
    <property type="match status" value="1"/>
</dbReference>
<keyword evidence="3 5" id="KW-1133">Transmembrane helix</keyword>
<dbReference type="PROSITE" id="PS50929">
    <property type="entry name" value="ABC_TM1F"/>
    <property type="match status" value="1"/>
</dbReference>
<gene>
    <name evidence="7" type="ORF">K529_018910</name>
</gene>
<evidence type="ECO:0000256" key="1">
    <source>
        <dbReference type="ARBA" id="ARBA00004651"/>
    </source>
</evidence>
<dbReference type="Proteomes" id="UP000013243">
    <property type="component" value="Plasmid unnamed1"/>
</dbReference>
<name>A0A1B1A8G4_9RHOB</name>
<dbReference type="AlphaFoldDB" id="A0A1B1A8G4"/>
<dbReference type="PANTHER" id="PTHR24221:SF654">
    <property type="entry name" value="ATP-BINDING CASSETTE SUB-FAMILY B MEMBER 6"/>
    <property type="match status" value="1"/>
</dbReference>
<feature type="transmembrane region" description="Helical" evidence="5">
    <location>
        <begin position="133"/>
        <end position="151"/>
    </location>
</feature>
<feature type="domain" description="ABC transmembrane type-1" evidence="6">
    <location>
        <begin position="17"/>
        <end position="293"/>
    </location>
</feature>
<evidence type="ECO:0000256" key="2">
    <source>
        <dbReference type="ARBA" id="ARBA00022692"/>
    </source>
</evidence>
<dbReference type="Gene3D" id="1.20.1560.10">
    <property type="entry name" value="ABC transporter type 1, transmembrane domain"/>
    <property type="match status" value="1"/>
</dbReference>
<organism evidence="7 8">
    <name type="scientific">Tritonibacter mobilis F1926</name>
    <dbReference type="NCBI Taxonomy" id="1265309"/>
    <lineage>
        <taxon>Bacteria</taxon>
        <taxon>Pseudomonadati</taxon>
        <taxon>Pseudomonadota</taxon>
        <taxon>Alphaproteobacteria</taxon>
        <taxon>Rhodobacterales</taxon>
        <taxon>Paracoccaceae</taxon>
        <taxon>Tritonibacter</taxon>
    </lineage>
</organism>
<dbReference type="GO" id="GO:0140359">
    <property type="term" value="F:ABC-type transporter activity"/>
    <property type="evidence" value="ECO:0007669"/>
    <property type="project" value="InterPro"/>
</dbReference>
<feature type="transmembrane region" description="Helical" evidence="5">
    <location>
        <begin position="49"/>
        <end position="72"/>
    </location>
</feature>
<comment type="subcellular location">
    <subcellularLocation>
        <location evidence="1">Cell membrane</location>
        <topology evidence="1">Multi-pass membrane protein</topology>
    </subcellularLocation>
</comment>
<dbReference type="InterPro" id="IPR039421">
    <property type="entry name" value="Type_1_exporter"/>
</dbReference>
<dbReference type="GO" id="GO:0005524">
    <property type="term" value="F:ATP binding"/>
    <property type="evidence" value="ECO:0007669"/>
    <property type="project" value="InterPro"/>
</dbReference>
<evidence type="ECO:0000313" key="8">
    <source>
        <dbReference type="Proteomes" id="UP000013243"/>
    </source>
</evidence>
<dbReference type="RefSeq" id="WP_046002548.1">
    <property type="nucleotide sequence ID" value="NZ_CP015231.1"/>
</dbReference>
<evidence type="ECO:0000259" key="6">
    <source>
        <dbReference type="PROSITE" id="PS50929"/>
    </source>
</evidence>
<dbReference type="OrthoDB" id="7341239at2"/>
<evidence type="ECO:0000313" key="7">
    <source>
        <dbReference type="EMBL" id="ANP42836.1"/>
    </source>
</evidence>
<protein>
    <recommendedName>
        <fullName evidence="6">ABC transmembrane type-1 domain-containing protein</fullName>
    </recommendedName>
</protein>
<dbReference type="Gene3D" id="3.40.50.300">
    <property type="entry name" value="P-loop containing nucleotide triphosphate hydrolases"/>
    <property type="match status" value="1"/>
</dbReference>
<dbReference type="InterPro" id="IPR036640">
    <property type="entry name" value="ABC1_TM_sf"/>
</dbReference>
<accession>A0A1B1A8G4</accession>
<feature type="transmembrane region" description="Helical" evidence="5">
    <location>
        <begin position="157"/>
        <end position="177"/>
    </location>
</feature>
<keyword evidence="4 5" id="KW-0472">Membrane</keyword>
<dbReference type="GO" id="GO:0005886">
    <property type="term" value="C:plasma membrane"/>
    <property type="evidence" value="ECO:0007669"/>
    <property type="project" value="UniProtKB-SubCell"/>
</dbReference>
<evidence type="ECO:0000256" key="5">
    <source>
        <dbReference type="SAM" id="Phobius"/>
    </source>
</evidence>
<dbReference type="KEGG" id="rmb:K529_018910"/>
<keyword evidence="7" id="KW-0614">Plasmid</keyword>
<dbReference type="Pfam" id="PF00664">
    <property type="entry name" value="ABC_membrane"/>
    <property type="match status" value="1"/>
</dbReference>
<feature type="transmembrane region" description="Helical" evidence="5">
    <location>
        <begin position="264"/>
        <end position="281"/>
    </location>
</feature>
<reference evidence="7 8" key="1">
    <citation type="journal article" date="2016" name="ISME J.">
        <title>Global occurrence and heterogeneity of the Roseobacter-clade species Ruegeria mobilis.</title>
        <authorList>
            <person name="Sonnenschein E."/>
            <person name="Gram L."/>
        </authorList>
    </citation>
    <scope>NUCLEOTIDE SEQUENCE [LARGE SCALE GENOMIC DNA]</scope>
    <source>
        <strain evidence="7 8">F1926</strain>
        <plasmid evidence="7 8">unnamed1</plasmid>
    </source>
</reference>
<dbReference type="PANTHER" id="PTHR24221">
    <property type="entry name" value="ATP-BINDING CASSETTE SUB-FAMILY B"/>
    <property type="match status" value="1"/>
</dbReference>
<dbReference type="GO" id="GO:0034040">
    <property type="term" value="F:ATPase-coupled lipid transmembrane transporter activity"/>
    <property type="evidence" value="ECO:0007669"/>
    <property type="project" value="TreeGrafter"/>
</dbReference>
<sequence length="527" mass="57155">MTPVPPLLTPARKRGLALVSFLVLLQGGAMGLAAFATRALFDAMHQETALPVPMLAALVLSGVATATVRVLARRAGERLGQDYARSLRRALFDHAARMPARAVATRRTGYMSLRFVGDMTAFRNWLALGLPRLIAALVMVPCALIALALMAPLLALVVLPILSFGIAVILLAGWKLLPLHQDLRQRRASIAADMAERMPLAPHLDMLGRRRREARQMNRQLSAMIEVALRRITWAEALKAVPDLMAGAAAAAVIVAGFRSGISPGTIAGALAALGLLLQPMRDLGSLWNLRAAHRAAQQKLCSALSRAQRPTPAARRALPKGALTVALHQVALPSGQQITCRLEAATRQVMDLEPIDFASLCDVIQRLDGAPSGEVMLGERPLQDLSAGSLRRRIGRIDGAAVILQGSLRRVLTLGLEERPSDARLLRLVERCHLSPLLDRLGGLDGRISEGGRMLSLSERVLISWARVRLRKPGLLLIGPEVRMLDDQTRARLMRYVQKREATVISAIALPFERKTNDMSEVRAGG</sequence>
<dbReference type="EMBL" id="CP015231">
    <property type="protein sequence ID" value="ANP42836.1"/>
    <property type="molecule type" value="Genomic_DNA"/>
</dbReference>
<evidence type="ECO:0000256" key="4">
    <source>
        <dbReference type="ARBA" id="ARBA00023136"/>
    </source>
</evidence>
<geneLocation type="plasmid" evidence="7 8">
    <name>unnamed1</name>
</geneLocation>
<evidence type="ECO:0000256" key="3">
    <source>
        <dbReference type="ARBA" id="ARBA00022989"/>
    </source>
</evidence>
<dbReference type="InterPro" id="IPR027417">
    <property type="entry name" value="P-loop_NTPase"/>
</dbReference>
<keyword evidence="2 5" id="KW-0812">Transmembrane</keyword>
<dbReference type="InterPro" id="IPR011527">
    <property type="entry name" value="ABC1_TM_dom"/>
</dbReference>